<keyword evidence="16" id="KW-1185">Reference proteome</keyword>
<evidence type="ECO:0000256" key="2">
    <source>
        <dbReference type="ARBA" id="ARBA00022448"/>
    </source>
</evidence>
<name>A0ABT5HIJ9_9CAUL</name>
<evidence type="ECO:0000256" key="12">
    <source>
        <dbReference type="SAM" id="SignalP"/>
    </source>
</evidence>
<dbReference type="Pfam" id="PF00593">
    <property type="entry name" value="TonB_dep_Rec_b-barrel"/>
    <property type="match status" value="1"/>
</dbReference>
<evidence type="ECO:0000256" key="3">
    <source>
        <dbReference type="ARBA" id="ARBA00022452"/>
    </source>
</evidence>
<evidence type="ECO:0000256" key="10">
    <source>
        <dbReference type="PROSITE-ProRule" id="PRU01360"/>
    </source>
</evidence>
<feature type="domain" description="TonB-dependent receptor-like beta-barrel" evidence="13">
    <location>
        <begin position="188"/>
        <end position="586"/>
    </location>
</feature>
<dbReference type="PANTHER" id="PTHR30069:SF53">
    <property type="entry name" value="COLICIN I RECEPTOR-RELATED"/>
    <property type="match status" value="1"/>
</dbReference>
<evidence type="ECO:0000256" key="8">
    <source>
        <dbReference type="ARBA" id="ARBA00023136"/>
    </source>
</evidence>
<keyword evidence="4 10" id="KW-0812">Transmembrane</keyword>
<comment type="caution">
    <text evidence="15">The sequence shown here is derived from an EMBL/GenBank/DDBJ whole genome shotgun (WGS) entry which is preliminary data.</text>
</comment>
<evidence type="ECO:0000256" key="9">
    <source>
        <dbReference type="ARBA" id="ARBA00023237"/>
    </source>
</evidence>
<keyword evidence="5 12" id="KW-0732">Signal</keyword>
<keyword evidence="3 10" id="KW-1134">Transmembrane beta strand</keyword>
<dbReference type="InterPro" id="IPR012910">
    <property type="entry name" value="Plug_dom"/>
</dbReference>
<reference evidence="15 16" key="1">
    <citation type="submission" date="2023-01" db="EMBL/GenBank/DDBJ databases">
        <title>Novel species of the genus Asticcacaulis isolated from rivers.</title>
        <authorList>
            <person name="Lu H."/>
        </authorList>
    </citation>
    <scope>NUCLEOTIDE SEQUENCE [LARGE SCALE GENOMIC DNA]</scope>
    <source>
        <strain evidence="15 16">LKC15W</strain>
    </source>
</reference>
<dbReference type="InterPro" id="IPR039426">
    <property type="entry name" value="TonB-dep_rcpt-like"/>
</dbReference>
<dbReference type="Gene3D" id="2.170.130.10">
    <property type="entry name" value="TonB-dependent receptor, plug domain"/>
    <property type="match status" value="1"/>
</dbReference>
<keyword evidence="6" id="KW-0406">Ion transport</keyword>
<keyword evidence="7 11" id="KW-0798">TonB box</keyword>
<evidence type="ECO:0000313" key="15">
    <source>
        <dbReference type="EMBL" id="MDC7676063.1"/>
    </source>
</evidence>
<keyword evidence="2 10" id="KW-0813">Transport</keyword>
<evidence type="ECO:0000313" key="16">
    <source>
        <dbReference type="Proteomes" id="UP001218579"/>
    </source>
</evidence>
<gene>
    <name evidence="15" type="ORF">PQU98_07975</name>
</gene>
<dbReference type="InterPro" id="IPR000531">
    <property type="entry name" value="Beta-barrel_TonB"/>
</dbReference>
<dbReference type="InterPro" id="IPR036942">
    <property type="entry name" value="Beta-barrel_TonB_sf"/>
</dbReference>
<sequence length="614" mass="66259">MRTYLIPALTTASALALMTVAGHARSENITEVVVSVTREPVALSKVGQSVTVFDATTIEARQELFLGDLIAQSPSVSIAQTGGPGQVGTARFRGAESDRSLFIIDGVKLGDPSQIGGGLNLGLLALNDAERVEVLRGPLSTLWGSQAIGGVVAITTRTPKKPLEARVSVEGLDDYVTARASIGGKADRLTWGLSGAYIDDEGVSSLRTGSEKDGFEQKHLNGYLNYALTDTSGLRARVSHTESDYDFDGYDASFALADTRDFGTQDETVASAGYYNQMLDGRLKNSVTVSQTKTERETSDLANATSYPFEGRQTSYDYTGAYKLSDATQFVFGASSERSKIITAGLVKSVTLNGLFAQVRQDIDALTLNASIRRDDHSTFGDNTIGQIAAAYTLSDTVVLHASLGQGFKAPSLYQLYDGWSGNVALKPEEATNIDFGVDVYGANNGRYGVSVFGRKTENQIDYDMSTFTYGNIAQTKAYGIELEAARDLTDNVSVSGNYSHIIARDNAKDSFTYKNDLGRAPKHMANAHIDWQATQALSLGASARYAGKSFENIYNARELGAYTLVDLRAAYRVNDTVTVFGRIENATDEDYETAANYGSTGRRLWLGIRANMY</sequence>
<dbReference type="PANTHER" id="PTHR30069">
    <property type="entry name" value="TONB-DEPENDENT OUTER MEMBRANE RECEPTOR"/>
    <property type="match status" value="1"/>
</dbReference>
<evidence type="ECO:0000256" key="4">
    <source>
        <dbReference type="ARBA" id="ARBA00022692"/>
    </source>
</evidence>
<keyword evidence="8 10" id="KW-0472">Membrane</keyword>
<dbReference type="RefSeq" id="WP_272744369.1">
    <property type="nucleotide sequence ID" value="NZ_JAQQKV010000001.1"/>
</dbReference>
<evidence type="ECO:0000259" key="14">
    <source>
        <dbReference type="Pfam" id="PF07715"/>
    </source>
</evidence>
<dbReference type="CDD" id="cd01347">
    <property type="entry name" value="ligand_gated_channel"/>
    <property type="match status" value="1"/>
</dbReference>
<dbReference type="Proteomes" id="UP001218579">
    <property type="component" value="Unassembled WGS sequence"/>
</dbReference>
<organism evidence="15 16">
    <name type="scientific">Asticcacaulis machinosus</name>
    <dbReference type="NCBI Taxonomy" id="2984211"/>
    <lineage>
        <taxon>Bacteria</taxon>
        <taxon>Pseudomonadati</taxon>
        <taxon>Pseudomonadota</taxon>
        <taxon>Alphaproteobacteria</taxon>
        <taxon>Caulobacterales</taxon>
        <taxon>Caulobacteraceae</taxon>
        <taxon>Asticcacaulis</taxon>
    </lineage>
</organism>
<dbReference type="Pfam" id="PF07715">
    <property type="entry name" value="Plug"/>
    <property type="match status" value="1"/>
</dbReference>
<dbReference type="PROSITE" id="PS52016">
    <property type="entry name" value="TONB_DEPENDENT_REC_3"/>
    <property type="match status" value="1"/>
</dbReference>
<protein>
    <submittedName>
        <fullName evidence="15">TonB-dependent receptor</fullName>
    </submittedName>
</protein>
<accession>A0ABT5HIJ9</accession>
<feature type="domain" description="TonB-dependent receptor plug" evidence="14">
    <location>
        <begin position="44"/>
        <end position="151"/>
    </location>
</feature>
<dbReference type="InterPro" id="IPR037066">
    <property type="entry name" value="Plug_dom_sf"/>
</dbReference>
<feature type="signal peptide" evidence="12">
    <location>
        <begin position="1"/>
        <end position="24"/>
    </location>
</feature>
<evidence type="ECO:0000256" key="7">
    <source>
        <dbReference type="ARBA" id="ARBA00023077"/>
    </source>
</evidence>
<dbReference type="SUPFAM" id="SSF56935">
    <property type="entry name" value="Porins"/>
    <property type="match status" value="1"/>
</dbReference>
<dbReference type="EMBL" id="JAQQKV010000001">
    <property type="protein sequence ID" value="MDC7676063.1"/>
    <property type="molecule type" value="Genomic_DNA"/>
</dbReference>
<dbReference type="Gene3D" id="2.40.170.20">
    <property type="entry name" value="TonB-dependent receptor, beta-barrel domain"/>
    <property type="match status" value="1"/>
</dbReference>
<evidence type="ECO:0000256" key="1">
    <source>
        <dbReference type="ARBA" id="ARBA00004571"/>
    </source>
</evidence>
<feature type="chain" id="PRO_5047137491" evidence="12">
    <location>
        <begin position="25"/>
        <end position="614"/>
    </location>
</feature>
<comment type="subcellular location">
    <subcellularLocation>
        <location evidence="1 10">Cell outer membrane</location>
        <topology evidence="1 10">Multi-pass membrane protein</topology>
    </subcellularLocation>
</comment>
<evidence type="ECO:0000259" key="13">
    <source>
        <dbReference type="Pfam" id="PF00593"/>
    </source>
</evidence>
<evidence type="ECO:0000256" key="11">
    <source>
        <dbReference type="RuleBase" id="RU003357"/>
    </source>
</evidence>
<comment type="similarity">
    <text evidence="10 11">Belongs to the TonB-dependent receptor family.</text>
</comment>
<evidence type="ECO:0000256" key="5">
    <source>
        <dbReference type="ARBA" id="ARBA00022729"/>
    </source>
</evidence>
<evidence type="ECO:0000256" key="6">
    <source>
        <dbReference type="ARBA" id="ARBA00023065"/>
    </source>
</evidence>
<keyword evidence="15" id="KW-0675">Receptor</keyword>
<proteinExistence type="inferred from homology"/>
<keyword evidence="9 10" id="KW-0998">Cell outer membrane</keyword>